<dbReference type="InterPro" id="IPR012551">
    <property type="entry name" value="DUF1707_SHOCT-like"/>
</dbReference>
<keyword evidence="4" id="KW-1185">Reference proteome</keyword>
<evidence type="ECO:0000259" key="2">
    <source>
        <dbReference type="Pfam" id="PF09922"/>
    </source>
</evidence>
<feature type="domain" description="DUF1707" evidence="1">
    <location>
        <begin position="10"/>
        <end position="60"/>
    </location>
</feature>
<name>A0A9X8WIC9_9CORY</name>
<dbReference type="Proteomes" id="UP000185547">
    <property type="component" value="Unassembled WGS sequence"/>
</dbReference>
<comment type="caution">
    <text evidence="3">The sequence shown here is derived from an EMBL/GenBank/DDBJ whole genome shotgun (WGS) entry which is preliminary data.</text>
</comment>
<dbReference type="OrthoDB" id="3625082at2"/>
<dbReference type="PANTHER" id="PTHR40763">
    <property type="entry name" value="MEMBRANE PROTEIN-RELATED"/>
    <property type="match status" value="1"/>
</dbReference>
<dbReference type="Pfam" id="PF09922">
    <property type="entry name" value="LiaF-like_C"/>
    <property type="match status" value="1"/>
</dbReference>
<organism evidence="3 4">
    <name type="scientific">Corynebacterium afermentans</name>
    <dbReference type="NCBI Taxonomy" id="38286"/>
    <lineage>
        <taxon>Bacteria</taxon>
        <taxon>Bacillati</taxon>
        <taxon>Actinomycetota</taxon>
        <taxon>Actinomycetes</taxon>
        <taxon>Mycobacteriales</taxon>
        <taxon>Corynebacteriaceae</taxon>
        <taxon>Corynebacterium</taxon>
    </lineage>
</organism>
<protein>
    <submittedName>
        <fullName evidence="3">Cell wall-active antibiotics response 4TMS YvqF</fullName>
    </submittedName>
</protein>
<dbReference type="InterPro" id="IPR024425">
    <property type="entry name" value="LiaF-like_C"/>
</dbReference>
<gene>
    <name evidence="3" type="ORF">SAMN05421802_11270</name>
</gene>
<evidence type="ECO:0000313" key="3">
    <source>
        <dbReference type="EMBL" id="SIQ37236.1"/>
    </source>
</evidence>
<accession>A0A9X8WIC9</accession>
<dbReference type="EMBL" id="FTMH01000012">
    <property type="protein sequence ID" value="SIQ37236.1"/>
    <property type="molecule type" value="Genomic_DNA"/>
</dbReference>
<evidence type="ECO:0000259" key="1">
    <source>
        <dbReference type="Pfam" id="PF08044"/>
    </source>
</evidence>
<dbReference type="RefSeq" id="WP_063937600.1">
    <property type="nucleotide sequence ID" value="NZ_FTMH01000012.1"/>
</dbReference>
<dbReference type="Pfam" id="PF08044">
    <property type="entry name" value="DUF1707"/>
    <property type="match status" value="1"/>
</dbReference>
<feature type="domain" description="Cell wall-active antibiotics response LiaF-like C-terminal" evidence="2">
    <location>
        <begin position="101"/>
        <end position="166"/>
    </location>
</feature>
<proteinExistence type="predicted"/>
<dbReference type="PANTHER" id="PTHR40763:SF4">
    <property type="entry name" value="DUF1707 DOMAIN-CONTAINING PROTEIN"/>
    <property type="match status" value="1"/>
</dbReference>
<dbReference type="AlphaFoldDB" id="A0A9X8WIC9"/>
<evidence type="ECO:0000313" key="4">
    <source>
        <dbReference type="Proteomes" id="UP000185547"/>
    </source>
</evidence>
<reference evidence="3 4" key="1">
    <citation type="submission" date="2017-01" db="EMBL/GenBank/DDBJ databases">
        <authorList>
            <person name="Varghese N."/>
            <person name="Submissions S."/>
        </authorList>
    </citation>
    <scope>NUCLEOTIDE SEQUENCE [LARGE SCALE GENOMIC DNA]</scope>
    <source>
        <strain evidence="3 4">DSM 44280</strain>
    </source>
</reference>
<sequence>MSEPNPPRTRLSGSQRNDIATRLQDAFADGQLSVSEFYERSRALYAATYSDELPALVDDLSPATPSASAPASRGYVTGEDGGSAFSLSLMGGSDRMGQWLVAPMHTSVAVMGGNTIDLREARLAAQETVINAVTLMGGVEIIVPEDVRVIDNGASLMGGFEARDHESCTLPLADLPADAPVIRVRGLAFMGGVEIIRAARGAHVK</sequence>